<comment type="caution">
    <text evidence="7">The sequence shown here is derived from an EMBL/GenBank/DDBJ whole genome shotgun (WGS) entry which is preliminary data.</text>
</comment>
<proteinExistence type="inferred from homology"/>
<evidence type="ECO:0000259" key="6">
    <source>
        <dbReference type="PROSITE" id="PS51387"/>
    </source>
</evidence>
<comment type="similarity">
    <text evidence="2">Belongs to the oxygen-dependent FAD-linked oxidoreductase family.</text>
</comment>
<protein>
    <recommendedName>
        <fullName evidence="6">FAD-binding PCMH-type domain-containing protein</fullName>
    </recommendedName>
</protein>
<evidence type="ECO:0000256" key="1">
    <source>
        <dbReference type="ARBA" id="ARBA00001974"/>
    </source>
</evidence>
<name>A0ABR3FB27_9AGAR</name>
<evidence type="ECO:0000313" key="8">
    <source>
        <dbReference type="Proteomes" id="UP001465976"/>
    </source>
</evidence>
<dbReference type="InterPro" id="IPR006094">
    <property type="entry name" value="Oxid_FAD_bind_N"/>
</dbReference>
<feature type="domain" description="FAD-binding PCMH-type" evidence="6">
    <location>
        <begin position="179"/>
        <end position="366"/>
    </location>
</feature>
<dbReference type="EMBL" id="JBAHYK010000630">
    <property type="protein sequence ID" value="KAL0572438.1"/>
    <property type="molecule type" value="Genomic_DNA"/>
</dbReference>
<evidence type="ECO:0000256" key="3">
    <source>
        <dbReference type="ARBA" id="ARBA00022630"/>
    </source>
</evidence>
<dbReference type="SUPFAM" id="SSF56176">
    <property type="entry name" value="FAD-binding/transporter-associated domain-like"/>
    <property type="match status" value="1"/>
</dbReference>
<dbReference type="InterPro" id="IPR016166">
    <property type="entry name" value="FAD-bd_PCMH"/>
</dbReference>
<organism evidence="7 8">
    <name type="scientific">Marasmius crinis-equi</name>
    <dbReference type="NCBI Taxonomy" id="585013"/>
    <lineage>
        <taxon>Eukaryota</taxon>
        <taxon>Fungi</taxon>
        <taxon>Dikarya</taxon>
        <taxon>Basidiomycota</taxon>
        <taxon>Agaricomycotina</taxon>
        <taxon>Agaricomycetes</taxon>
        <taxon>Agaricomycetidae</taxon>
        <taxon>Agaricales</taxon>
        <taxon>Marasmiineae</taxon>
        <taxon>Marasmiaceae</taxon>
        <taxon>Marasmius</taxon>
    </lineage>
</organism>
<reference evidence="7 8" key="1">
    <citation type="submission" date="2024-02" db="EMBL/GenBank/DDBJ databases">
        <title>A draft genome for the cacao thread blight pathogen Marasmius crinis-equi.</title>
        <authorList>
            <person name="Cohen S.P."/>
            <person name="Baruah I.K."/>
            <person name="Amoako-Attah I."/>
            <person name="Bukari Y."/>
            <person name="Meinhardt L.W."/>
            <person name="Bailey B.A."/>
        </authorList>
    </citation>
    <scope>NUCLEOTIDE SEQUENCE [LARGE SCALE GENOMIC DNA]</scope>
    <source>
        <strain evidence="7 8">GH-76</strain>
    </source>
</reference>
<dbReference type="InterPro" id="IPR012951">
    <property type="entry name" value="BBE"/>
</dbReference>
<evidence type="ECO:0000313" key="7">
    <source>
        <dbReference type="EMBL" id="KAL0572438.1"/>
    </source>
</evidence>
<evidence type="ECO:0000256" key="5">
    <source>
        <dbReference type="ARBA" id="ARBA00023002"/>
    </source>
</evidence>
<keyword evidence="5" id="KW-0560">Oxidoreductase</keyword>
<dbReference type="InterPro" id="IPR050416">
    <property type="entry name" value="FAD-linked_Oxidoreductase"/>
</dbReference>
<keyword evidence="8" id="KW-1185">Reference proteome</keyword>
<gene>
    <name evidence="7" type="ORF">V5O48_009531</name>
</gene>
<keyword evidence="3" id="KW-0285">Flavoprotein</keyword>
<dbReference type="InterPro" id="IPR036318">
    <property type="entry name" value="FAD-bd_PCMH-like_sf"/>
</dbReference>
<dbReference type="Gene3D" id="3.40.462.20">
    <property type="match status" value="1"/>
</dbReference>
<dbReference type="Gene3D" id="3.30.465.10">
    <property type="match status" value="2"/>
</dbReference>
<evidence type="ECO:0000256" key="4">
    <source>
        <dbReference type="ARBA" id="ARBA00022827"/>
    </source>
</evidence>
<dbReference type="Proteomes" id="UP001465976">
    <property type="component" value="Unassembled WGS sequence"/>
</dbReference>
<dbReference type="PROSITE" id="PS51387">
    <property type="entry name" value="FAD_PCMH"/>
    <property type="match status" value="1"/>
</dbReference>
<dbReference type="Pfam" id="PF01565">
    <property type="entry name" value="FAD_binding_4"/>
    <property type="match status" value="1"/>
</dbReference>
<dbReference type="PANTHER" id="PTHR42973">
    <property type="entry name" value="BINDING OXIDOREDUCTASE, PUTATIVE (AFU_ORTHOLOGUE AFUA_1G17690)-RELATED"/>
    <property type="match status" value="1"/>
</dbReference>
<dbReference type="PANTHER" id="PTHR42973:SF39">
    <property type="entry name" value="FAD-BINDING PCMH-TYPE DOMAIN-CONTAINING PROTEIN"/>
    <property type="match status" value="1"/>
</dbReference>
<comment type="cofactor">
    <cofactor evidence="1">
        <name>FAD</name>
        <dbReference type="ChEBI" id="CHEBI:57692"/>
    </cofactor>
</comment>
<dbReference type="Pfam" id="PF08031">
    <property type="entry name" value="BBE"/>
    <property type="match status" value="1"/>
</dbReference>
<accession>A0ABR3FB27</accession>
<evidence type="ECO:0000256" key="2">
    <source>
        <dbReference type="ARBA" id="ARBA00005466"/>
    </source>
</evidence>
<sequence>MSKAMGRWVVAPWQHTKALNAETAVQIYPDAPGCLERPFLACDLSIVHNEFKEEDVSSFDASSILGLTSGILAVSGRAETKCKCLPGDQCFPDEATWNTLQQNLSRPLIIGQRPLASVCYENDASFNAGACASLTANQFDGHLRSRLSNALVWTNWEEVITPDGVQNCPFEPKPNATCFQGRVPSVSINVTTVEDIQHTIRFATEHNLHLVVKNQGHENLGRAFGVGSVELYVALQKDFEFHDSFVPEGAPEGTEGLPAVTIQPGVQWGDLYAAAAERNRTIVGGIGAGGTVGAGGGWPQGGGHGILSPYFGLGVDNILQFNVVLPNASFVTVNDYNYPDLFWAMRGGGGPNWGVVTNLTYKTHPNPPFTAAFYTAQAADDDAYLSLFETFNKHHNAIADAGWAGFWPFNNRTFFLTLFTPGLPPTSATANETLEAFYTDVKKISNVNVSLQISVPYNSFEHWYNDNFIESSKGFGFNYTVGDAGGIRVVVSSWLIPREVFDTNPTELAQAWMKMPVGRPFMVGGGAVAAFDGSKVSATPAWRRTISDMTVANEYDADATPEQIDALRKDVFNQIEPLRKLSPPPFGGQYMNEPDVLEANPQQAYWGDNYPRLLAIKKEVDPNDLFIVQLSVNSEGWDENVVCKTT</sequence>
<keyword evidence="4" id="KW-0274">FAD</keyword>
<dbReference type="InterPro" id="IPR016169">
    <property type="entry name" value="FAD-bd_PCMH_sub2"/>
</dbReference>